<dbReference type="Pfam" id="PF01663">
    <property type="entry name" value="Phosphodiest"/>
    <property type="match status" value="1"/>
</dbReference>
<dbReference type="InterPro" id="IPR002591">
    <property type="entry name" value="Phosphodiest/P_Trfase"/>
</dbReference>
<evidence type="ECO:0000313" key="3">
    <source>
        <dbReference type="Proteomes" id="UP001361239"/>
    </source>
</evidence>
<evidence type="ECO:0000313" key="2">
    <source>
        <dbReference type="EMBL" id="MEJ5975223.1"/>
    </source>
</evidence>
<proteinExistence type="predicted"/>
<keyword evidence="3" id="KW-1185">Reference proteome</keyword>
<feature type="chain" id="PRO_5046434670" evidence="1">
    <location>
        <begin position="21"/>
        <end position="449"/>
    </location>
</feature>
<keyword evidence="1" id="KW-0732">Signal</keyword>
<dbReference type="SUPFAM" id="SSF53649">
    <property type="entry name" value="Alkaline phosphatase-like"/>
    <property type="match status" value="1"/>
</dbReference>
<protein>
    <submittedName>
        <fullName evidence="2">Ectonucleotide pyrophosphatase/phosphodiesterase</fullName>
    </submittedName>
</protein>
<accession>A0ABU8RQ70</accession>
<feature type="signal peptide" evidence="1">
    <location>
        <begin position="1"/>
        <end position="20"/>
    </location>
</feature>
<dbReference type="PANTHER" id="PTHR10151">
    <property type="entry name" value="ECTONUCLEOTIDE PYROPHOSPHATASE/PHOSPHODIESTERASE"/>
    <property type="match status" value="1"/>
</dbReference>
<dbReference type="Gene3D" id="3.40.720.10">
    <property type="entry name" value="Alkaline Phosphatase, subunit A"/>
    <property type="match status" value="1"/>
</dbReference>
<dbReference type="InterPro" id="IPR017850">
    <property type="entry name" value="Alkaline_phosphatase_core_sf"/>
</dbReference>
<name>A0ABU8RQ70_9SPHN</name>
<evidence type="ECO:0000256" key="1">
    <source>
        <dbReference type="SAM" id="SignalP"/>
    </source>
</evidence>
<dbReference type="EMBL" id="JBBHJZ010000001">
    <property type="protein sequence ID" value="MEJ5975223.1"/>
    <property type="molecule type" value="Genomic_DNA"/>
</dbReference>
<dbReference type="CDD" id="cd16018">
    <property type="entry name" value="Enpp"/>
    <property type="match status" value="1"/>
</dbReference>
<organism evidence="2 3">
    <name type="scientific">Novosphingobium anseongense</name>
    <dbReference type="NCBI Taxonomy" id="3133436"/>
    <lineage>
        <taxon>Bacteria</taxon>
        <taxon>Pseudomonadati</taxon>
        <taxon>Pseudomonadota</taxon>
        <taxon>Alphaproteobacteria</taxon>
        <taxon>Sphingomonadales</taxon>
        <taxon>Sphingomonadaceae</taxon>
        <taxon>Novosphingobium</taxon>
    </lineage>
</organism>
<sequence length="449" mass="47142">MMRAALLLAAGLAVSTPALAEPVLLISIDGLRPGDVIEAEQRGLRIPNLRRFVTEGAYATGVVGVLPTVTYPSHTTLVTGASPAKHGIVSNNTFDPRQINQGGWYWYASDIKVPTLWSAAGAAGKSVGSIHWPVSVAATGVTWNLPQIWRTGHADDVKLVAALSTPGLVPELERATGEAYAAGIDESIDGDEKRGRFAIKLIEAHKPEFLTVYYTALDHEQHAQGPGTPQAHAVLERIDAVIGKVIAAELAAHPDAVIAVASDHGFETISRETSLHRPFIDAGLITLDDKGAIKAWDAVPWIAGGSAAVVLARPDDAALQAKVAKLLADLKADPTNGIAAVIGKDEIARMGGNPEATFYVNMMPDATLAGFAGASAPLRGTPKYHGTHGYFPQAKNLRSTFLIMGKGVPAGRSLGEIDMRAIAPTLAQVLGVELGGAEVSAIRFDAARK</sequence>
<dbReference type="Proteomes" id="UP001361239">
    <property type="component" value="Unassembled WGS sequence"/>
</dbReference>
<reference evidence="2 3" key="1">
    <citation type="submission" date="2024-03" db="EMBL/GenBank/DDBJ databases">
        <authorList>
            <person name="Jo J.-H."/>
        </authorList>
    </citation>
    <scope>NUCLEOTIDE SEQUENCE [LARGE SCALE GENOMIC DNA]</scope>
    <source>
        <strain evidence="2 3">PS1R-30</strain>
    </source>
</reference>
<dbReference type="PANTHER" id="PTHR10151:SF120">
    <property type="entry name" value="BIS(5'-ADENOSYL)-TRIPHOSPHATASE"/>
    <property type="match status" value="1"/>
</dbReference>
<gene>
    <name evidence="2" type="ORF">WG901_01140</name>
</gene>
<comment type="caution">
    <text evidence="2">The sequence shown here is derived from an EMBL/GenBank/DDBJ whole genome shotgun (WGS) entry which is preliminary data.</text>
</comment>